<dbReference type="Proteomes" id="UP000004679">
    <property type="component" value="Unassembled WGS sequence"/>
</dbReference>
<evidence type="ECO:0000313" key="16">
    <source>
        <dbReference type="Proteomes" id="UP000004679"/>
    </source>
</evidence>
<evidence type="ECO:0000256" key="10">
    <source>
        <dbReference type="HAMAP-Rule" id="MF_02019"/>
    </source>
</evidence>
<keyword evidence="5 10" id="KW-0067">ATP-binding</keyword>
<evidence type="ECO:0000259" key="14">
    <source>
        <dbReference type="Pfam" id="PF08245"/>
    </source>
</evidence>
<dbReference type="RefSeq" id="WP_008291179.1">
    <property type="nucleotide sequence ID" value="NZ_GG657898.1"/>
</dbReference>
<dbReference type="GO" id="GO:0008766">
    <property type="term" value="F:UDP-N-acetylmuramoylalanyl-D-glutamyl-2,6-diaminopimelate-D-alanyl-D-alanine ligase activity"/>
    <property type="evidence" value="ECO:0007669"/>
    <property type="project" value="RHEA"/>
</dbReference>
<dbReference type="SUPFAM" id="SSF63418">
    <property type="entry name" value="MurE/MurF N-terminal domain"/>
    <property type="match status" value="1"/>
</dbReference>
<keyword evidence="1 10" id="KW-0963">Cytoplasm</keyword>
<dbReference type="InterPro" id="IPR051046">
    <property type="entry name" value="MurCDEF_CellWall_CoF430Synth"/>
</dbReference>
<organism evidence="15 16">
    <name type="scientific">Methylophaga thiooxydans DMS010</name>
    <dbReference type="NCBI Taxonomy" id="637616"/>
    <lineage>
        <taxon>Bacteria</taxon>
        <taxon>Pseudomonadati</taxon>
        <taxon>Pseudomonadota</taxon>
        <taxon>Gammaproteobacteria</taxon>
        <taxon>Thiotrichales</taxon>
        <taxon>Piscirickettsiaceae</taxon>
        <taxon>Methylophaga</taxon>
    </lineage>
</organism>
<dbReference type="HOGENOM" id="CLU_031507_4_0_6"/>
<dbReference type="Gene3D" id="3.40.1390.10">
    <property type="entry name" value="MurE/MurF, N-terminal domain"/>
    <property type="match status" value="1"/>
</dbReference>
<evidence type="ECO:0000256" key="6">
    <source>
        <dbReference type="ARBA" id="ARBA00022960"/>
    </source>
</evidence>
<evidence type="ECO:0000259" key="13">
    <source>
        <dbReference type="Pfam" id="PF02875"/>
    </source>
</evidence>
<proteinExistence type="inferred from homology"/>
<protein>
    <recommendedName>
        <fullName evidence="10 11">UDP-N-acetylmuramoyl-tripeptide--D-alanyl-D-alanine ligase</fullName>
        <ecNumber evidence="10 11">6.3.2.10</ecNumber>
    </recommendedName>
    <alternativeName>
        <fullName evidence="10">D-alanyl-D-alanine-adding enzyme</fullName>
    </alternativeName>
</protein>
<evidence type="ECO:0000256" key="2">
    <source>
        <dbReference type="ARBA" id="ARBA00022598"/>
    </source>
</evidence>
<evidence type="ECO:0000256" key="11">
    <source>
        <dbReference type="RuleBase" id="RU004136"/>
    </source>
</evidence>
<comment type="similarity">
    <text evidence="10">Belongs to the MurCDEF family. MurF subfamily.</text>
</comment>
<evidence type="ECO:0000256" key="4">
    <source>
        <dbReference type="ARBA" id="ARBA00022741"/>
    </source>
</evidence>
<evidence type="ECO:0000256" key="9">
    <source>
        <dbReference type="ARBA" id="ARBA00023316"/>
    </source>
</evidence>
<dbReference type="Pfam" id="PF02875">
    <property type="entry name" value="Mur_ligase_C"/>
    <property type="match status" value="1"/>
</dbReference>
<dbReference type="GO" id="GO:0047480">
    <property type="term" value="F:UDP-N-acetylmuramoyl-tripeptide-D-alanyl-D-alanine ligase activity"/>
    <property type="evidence" value="ECO:0007669"/>
    <property type="project" value="UniProtKB-UniRule"/>
</dbReference>
<dbReference type="HAMAP" id="MF_02019">
    <property type="entry name" value="MurF"/>
    <property type="match status" value="1"/>
</dbReference>
<feature type="domain" description="Mur ligase C-terminal" evidence="13">
    <location>
        <begin position="315"/>
        <end position="434"/>
    </location>
</feature>
<dbReference type="Pfam" id="PF08245">
    <property type="entry name" value="Mur_ligase_M"/>
    <property type="match status" value="1"/>
</dbReference>
<keyword evidence="3 10" id="KW-0132">Cell division</keyword>
<evidence type="ECO:0000256" key="5">
    <source>
        <dbReference type="ARBA" id="ARBA00022840"/>
    </source>
</evidence>
<dbReference type="GO" id="GO:0005737">
    <property type="term" value="C:cytoplasm"/>
    <property type="evidence" value="ECO:0007669"/>
    <property type="project" value="UniProtKB-SubCell"/>
</dbReference>
<keyword evidence="7 10" id="KW-0573">Peptidoglycan synthesis</keyword>
<keyword evidence="9 10" id="KW-0961">Cell wall biogenesis/degradation</keyword>
<evidence type="ECO:0000256" key="8">
    <source>
        <dbReference type="ARBA" id="ARBA00023306"/>
    </source>
</evidence>
<comment type="pathway">
    <text evidence="10 11">Cell wall biogenesis; peptidoglycan biosynthesis.</text>
</comment>
<dbReference type="InterPro" id="IPR005863">
    <property type="entry name" value="UDP-N-AcMur_synth"/>
</dbReference>
<dbReference type="GO" id="GO:0071555">
    <property type="term" value="P:cell wall organization"/>
    <property type="evidence" value="ECO:0007669"/>
    <property type="project" value="UniProtKB-KW"/>
</dbReference>
<keyword evidence="4 10" id="KW-0547">Nucleotide-binding</keyword>
<evidence type="ECO:0000259" key="12">
    <source>
        <dbReference type="Pfam" id="PF01225"/>
    </source>
</evidence>
<feature type="binding site" evidence="10">
    <location>
        <begin position="108"/>
        <end position="114"/>
    </location>
    <ligand>
        <name>ATP</name>
        <dbReference type="ChEBI" id="CHEBI:30616"/>
    </ligand>
</feature>
<name>C0N695_9GAMM</name>
<dbReference type="InterPro" id="IPR004101">
    <property type="entry name" value="Mur_ligase_C"/>
</dbReference>
<dbReference type="Gene3D" id="3.90.190.20">
    <property type="entry name" value="Mur ligase, C-terminal domain"/>
    <property type="match status" value="1"/>
</dbReference>
<gene>
    <name evidence="10" type="primary">murF</name>
    <name evidence="15" type="ORF">MDMS009_1637</name>
</gene>
<dbReference type="PANTHER" id="PTHR43024:SF1">
    <property type="entry name" value="UDP-N-ACETYLMURAMOYL-TRIPEPTIDE--D-ALANYL-D-ALANINE LIGASE"/>
    <property type="match status" value="1"/>
</dbReference>
<dbReference type="UniPathway" id="UPA00219"/>
<dbReference type="GO" id="GO:0008360">
    <property type="term" value="P:regulation of cell shape"/>
    <property type="evidence" value="ECO:0007669"/>
    <property type="project" value="UniProtKB-KW"/>
</dbReference>
<evidence type="ECO:0000256" key="7">
    <source>
        <dbReference type="ARBA" id="ARBA00022984"/>
    </source>
</evidence>
<dbReference type="PANTHER" id="PTHR43024">
    <property type="entry name" value="UDP-N-ACETYLMURAMOYL-TRIPEPTIDE--D-ALANYL-D-ALANINE LIGASE"/>
    <property type="match status" value="1"/>
</dbReference>
<feature type="domain" description="Mur ligase central" evidence="14">
    <location>
        <begin position="106"/>
        <end position="293"/>
    </location>
</feature>
<reference evidence="15 16" key="1">
    <citation type="journal article" date="2011" name="J. Bacteriol.">
        <title>Draft genome sequence of the chemolithoheterotrophic, halophilic methylotroph Methylophaga thiooxydans DMS010.</title>
        <authorList>
            <person name="Boden R."/>
            <person name="Ferriera S."/>
            <person name="Johnson J."/>
            <person name="Kelly D.P."/>
            <person name="Murrell J.C."/>
            <person name="Schafer H."/>
        </authorList>
    </citation>
    <scope>NUCLEOTIDE SEQUENCE [LARGE SCALE GENOMIC DNA]</scope>
    <source>
        <strain evidence="15 16">DMS010</strain>
    </source>
</reference>
<dbReference type="EMBL" id="GG657898">
    <property type="protein sequence ID" value="EEF79699.1"/>
    <property type="molecule type" value="Genomic_DNA"/>
</dbReference>
<dbReference type="OrthoDB" id="9801978at2"/>
<keyword evidence="8 10" id="KW-0131">Cell cycle</keyword>
<sequence>MGLNLTLNQVAEIVACDAIYADIKVSGAVVDTRKIQAGDLFIALKGEHVDGHDYLAQAREAGAAAALVSEIQDDALPQLVVADVRKAFAHIARAWQQQCKARVVAITGSNGKTSVKEMVTTMLKQVGSVTATQGNLNNELGVPLTLSCLNQDDDFAVIEMGTNHHGEIAELVNIVVPDIAVINNIAAAHLAGFGSLEGVAKEKGAIYDGLAANGIAVVNADMPYQRLWQPLIGDRKTISFSLESEADIKADYIQLDPASSHFLVNIDDVSHHFNLPLPGMHNVNNALAAIAVAVALDIPVDAMVKGLSLMRSVPHRLQVRQGVNDSRLIDDTYNANPGSYLQALNTLTAFQGEHWLVLGDFGELGIDNDNIHQQMGQQAREAGVSRLMTVGNSSKIAAHSFGDDAVHYEDLGVLQHTLQQELSKDVTCLIKGSRFMQLDKLADQLAHEGES</sequence>
<dbReference type="InterPro" id="IPR036565">
    <property type="entry name" value="Mur-like_cat_sf"/>
</dbReference>
<dbReference type="SUPFAM" id="SSF53244">
    <property type="entry name" value="MurD-like peptide ligases, peptide-binding domain"/>
    <property type="match status" value="1"/>
</dbReference>
<dbReference type="InterPro" id="IPR035911">
    <property type="entry name" value="MurE/MurF_N"/>
</dbReference>
<comment type="subcellular location">
    <subcellularLocation>
        <location evidence="10 11">Cytoplasm</location>
    </subcellularLocation>
</comment>
<feature type="domain" description="Mur ligase N-terminal catalytic" evidence="12">
    <location>
        <begin position="27"/>
        <end position="72"/>
    </location>
</feature>
<comment type="catalytic activity">
    <reaction evidence="10 11">
        <text>D-alanyl-D-alanine + UDP-N-acetyl-alpha-D-muramoyl-L-alanyl-gamma-D-glutamyl-meso-2,6-diaminopimelate + ATP = UDP-N-acetyl-alpha-D-muramoyl-L-alanyl-gamma-D-glutamyl-meso-2,6-diaminopimeloyl-D-alanyl-D-alanine + ADP + phosphate + H(+)</text>
        <dbReference type="Rhea" id="RHEA:28374"/>
        <dbReference type="ChEBI" id="CHEBI:15378"/>
        <dbReference type="ChEBI" id="CHEBI:30616"/>
        <dbReference type="ChEBI" id="CHEBI:43474"/>
        <dbReference type="ChEBI" id="CHEBI:57822"/>
        <dbReference type="ChEBI" id="CHEBI:61386"/>
        <dbReference type="ChEBI" id="CHEBI:83905"/>
        <dbReference type="ChEBI" id="CHEBI:456216"/>
        <dbReference type="EC" id="6.3.2.10"/>
    </reaction>
</comment>
<evidence type="ECO:0000256" key="3">
    <source>
        <dbReference type="ARBA" id="ARBA00022618"/>
    </source>
</evidence>
<dbReference type="NCBIfam" id="TIGR01143">
    <property type="entry name" value="murF"/>
    <property type="match status" value="1"/>
</dbReference>
<dbReference type="GO" id="GO:0005524">
    <property type="term" value="F:ATP binding"/>
    <property type="evidence" value="ECO:0007669"/>
    <property type="project" value="UniProtKB-UniRule"/>
</dbReference>
<dbReference type="InterPro" id="IPR036615">
    <property type="entry name" value="Mur_ligase_C_dom_sf"/>
</dbReference>
<evidence type="ECO:0000256" key="1">
    <source>
        <dbReference type="ARBA" id="ARBA00022490"/>
    </source>
</evidence>
<keyword evidence="6 10" id="KW-0133">Cell shape</keyword>
<dbReference type="InterPro" id="IPR013221">
    <property type="entry name" value="Mur_ligase_cen"/>
</dbReference>
<keyword evidence="16" id="KW-1185">Reference proteome</keyword>
<dbReference type="AlphaFoldDB" id="C0N695"/>
<dbReference type="GO" id="GO:0051301">
    <property type="term" value="P:cell division"/>
    <property type="evidence" value="ECO:0007669"/>
    <property type="project" value="UniProtKB-KW"/>
</dbReference>
<dbReference type="Pfam" id="PF01225">
    <property type="entry name" value="Mur_ligase"/>
    <property type="match status" value="1"/>
</dbReference>
<dbReference type="Gene3D" id="3.40.1190.10">
    <property type="entry name" value="Mur-like, catalytic domain"/>
    <property type="match status" value="1"/>
</dbReference>
<comment type="function">
    <text evidence="10 11">Involved in cell wall formation. Catalyzes the final step in the synthesis of UDP-N-acetylmuramoyl-pentapeptide, the precursor of murein.</text>
</comment>
<keyword evidence="2 10" id="KW-0436">Ligase</keyword>
<evidence type="ECO:0000313" key="15">
    <source>
        <dbReference type="EMBL" id="EEF79699.1"/>
    </source>
</evidence>
<accession>C0N695</accession>
<dbReference type="SUPFAM" id="SSF53623">
    <property type="entry name" value="MurD-like peptide ligases, catalytic domain"/>
    <property type="match status" value="1"/>
</dbReference>
<dbReference type="EC" id="6.3.2.10" evidence="10 11"/>
<dbReference type="GO" id="GO:0009252">
    <property type="term" value="P:peptidoglycan biosynthetic process"/>
    <property type="evidence" value="ECO:0007669"/>
    <property type="project" value="UniProtKB-UniRule"/>
</dbReference>
<dbReference type="InterPro" id="IPR000713">
    <property type="entry name" value="Mur_ligase_N"/>
</dbReference>